<accession>A0ABW3MHT0</accession>
<keyword evidence="3" id="KW-1185">Reference proteome</keyword>
<feature type="signal peptide" evidence="1">
    <location>
        <begin position="1"/>
        <end position="37"/>
    </location>
</feature>
<sequence>MSTKLGDSLPHNTSRRFAVLLGAVALAGSLAAAPASAATGPDLRVDLSFDDHEYLPDEGVAVQVTITNVADWPNYANSVTTTFQNIAGSSMRVWSTSPCCAPTSLAPGQSTVVTRLVVPAAGSVAIERPVATIATRSGVTVTRAPTVERPVTTGCEVTIARTVTVRAVAATVVAVVEV</sequence>
<dbReference type="Proteomes" id="UP001597045">
    <property type="component" value="Unassembled WGS sequence"/>
</dbReference>
<proteinExistence type="predicted"/>
<evidence type="ECO:0000256" key="1">
    <source>
        <dbReference type="SAM" id="SignalP"/>
    </source>
</evidence>
<keyword evidence="1" id="KW-0732">Signal</keyword>
<name>A0ABW3MHT0_9PSEU</name>
<protein>
    <submittedName>
        <fullName evidence="2">Uncharacterized protein</fullName>
    </submittedName>
</protein>
<comment type="caution">
    <text evidence="2">The sequence shown here is derived from an EMBL/GenBank/DDBJ whole genome shotgun (WGS) entry which is preliminary data.</text>
</comment>
<reference evidence="3" key="1">
    <citation type="journal article" date="2019" name="Int. J. Syst. Evol. Microbiol.">
        <title>The Global Catalogue of Microorganisms (GCM) 10K type strain sequencing project: providing services to taxonomists for standard genome sequencing and annotation.</title>
        <authorList>
            <consortium name="The Broad Institute Genomics Platform"/>
            <consortium name="The Broad Institute Genome Sequencing Center for Infectious Disease"/>
            <person name="Wu L."/>
            <person name="Ma J."/>
        </authorList>
    </citation>
    <scope>NUCLEOTIDE SEQUENCE [LARGE SCALE GENOMIC DNA]</scope>
    <source>
        <strain evidence="3">JCM 31486</strain>
    </source>
</reference>
<dbReference type="EMBL" id="JBHTIS010002631">
    <property type="protein sequence ID" value="MFD1050130.1"/>
    <property type="molecule type" value="Genomic_DNA"/>
</dbReference>
<evidence type="ECO:0000313" key="2">
    <source>
        <dbReference type="EMBL" id="MFD1050130.1"/>
    </source>
</evidence>
<feature type="chain" id="PRO_5047344195" evidence="1">
    <location>
        <begin position="38"/>
        <end position="178"/>
    </location>
</feature>
<organism evidence="2 3">
    <name type="scientific">Kibdelosporangium lantanae</name>
    <dbReference type="NCBI Taxonomy" id="1497396"/>
    <lineage>
        <taxon>Bacteria</taxon>
        <taxon>Bacillati</taxon>
        <taxon>Actinomycetota</taxon>
        <taxon>Actinomycetes</taxon>
        <taxon>Pseudonocardiales</taxon>
        <taxon>Pseudonocardiaceae</taxon>
        <taxon>Kibdelosporangium</taxon>
    </lineage>
</organism>
<feature type="non-terminal residue" evidence="2">
    <location>
        <position position="178"/>
    </location>
</feature>
<gene>
    <name evidence="2" type="ORF">ACFQ1S_33720</name>
</gene>
<evidence type="ECO:0000313" key="3">
    <source>
        <dbReference type="Proteomes" id="UP001597045"/>
    </source>
</evidence>